<gene>
    <name evidence="2" type="ORF">BOO69_00080</name>
</gene>
<keyword evidence="3" id="KW-1185">Reference proteome</keyword>
<dbReference type="Proteomes" id="UP000181897">
    <property type="component" value="Chromosome"/>
</dbReference>
<protein>
    <recommendedName>
        <fullName evidence="4">Phage holin family protein</fullName>
    </recommendedName>
</protein>
<proteinExistence type="predicted"/>
<evidence type="ECO:0008006" key="4">
    <source>
        <dbReference type="Google" id="ProtNLM"/>
    </source>
</evidence>
<organism evidence="2 3">
    <name type="scientific">Sulfitobacter alexandrii</name>
    <dbReference type="NCBI Taxonomy" id="1917485"/>
    <lineage>
        <taxon>Bacteria</taxon>
        <taxon>Pseudomonadati</taxon>
        <taxon>Pseudomonadota</taxon>
        <taxon>Alphaproteobacteria</taxon>
        <taxon>Rhodobacterales</taxon>
        <taxon>Roseobacteraceae</taxon>
        <taxon>Sulfitobacter</taxon>
    </lineage>
</organism>
<feature type="transmembrane region" description="Helical" evidence="1">
    <location>
        <begin position="51"/>
        <end position="73"/>
    </location>
</feature>
<evidence type="ECO:0000256" key="1">
    <source>
        <dbReference type="SAM" id="Phobius"/>
    </source>
</evidence>
<evidence type="ECO:0000313" key="3">
    <source>
        <dbReference type="Proteomes" id="UP000181897"/>
    </source>
</evidence>
<reference evidence="2 3" key="1">
    <citation type="submission" date="2016-11" db="EMBL/GenBank/DDBJ databases">
        <title>Complete genome sequence of Sulfitobacter sp. AM1-D1, a toxic bacteria associated with marine dinoflagellate Alexandrium minutum in East China Sea.</title>
        <authorList>
            <person name="Yang Q."/>
            <person name="Zhang X."/>
            <person name="Tian X."/>
        </authorList>
    </citation>
    <scope>NUCLEOTIDE SEQUENCE [LARGE SCALE GENOMIC DNA]</scope>
    <source>
        <strain evidence="2 3">AM1-D1</strain>
    </source>
</reference>
<evidence type="ECO:0000313" key="2">
    <source>
        <dbReference type="EMBL" id="APE41985.1"/>
    </source>
</evidence>
<sequence length="121" mass="12703">MFDHLAQKAQVKAAQTAQTAALGLGASLLLAVGLGFLTAALWIYLVTVSGALMAALVIGAIYVGAGFVVLAVLSAKRRSAKRELEKIEYEKQKGADIQSTLQQLILAFVTGMQAGRTGRRG</sequence>
<dbReference type="AlphaFoldDB" id="A0A1J0WCD7"/>
<dbReference type="KEGG" id="suam:BOO69_00080"/>
<accession>A0A1J0WCD7</accession>
<dbReference type="OrthoDB" id="7728320at2"/>
<keyword evidence="1" id="KW-0472">Membrane</keyword>
<keyword evidence="1" id="KW-1133">Transmembrane helix</keyword>
<dbReference type="STRING" id="1917485.BOO69_00080"/>
<dbReference type="RefSeq" id="WP_071969181.1">
    <property type="nucleotide sequence ID" value="NZ_CP018076.1"/>
</dbReference>
<name>A0A1J0WCD7_9RHOB</name>
<keyword evidence="1" id="KW-0812">Transmembrane</keyword>
<dbReference type="EMBL" id="CP018076">
    <property type="protein sequence ID" value="APE41985.1"/>
    <property type="molecule type" value="Genomic_DNA"/>
</dbReference>
<feature type="transmembrane region" description="Helical" evidence="1">
    <location>
        <begin position="21"/>
        <end position="45"/>
    </location>
</feature>